<dbReference type="PANTHER" id="PTHR10127:SF814">
    <property type="entry name" value="MEPRIN A SUBUNIT BETA"/>
    <property type="match status" value="1"/>
</dbReference>
<keyword evidence="1 2" id="KW-0862">Zinc</keyword>
<accession>A0A0A9YAL2</accession>
<dbReference type="GO" id="GO:0008270">
    <property type="term" value="F:zinc ion binding"/>
    <property type="evidence" value="ECO:0007669"/>
    <property type="project" value="UniProtKB-UniRule"/>
</dbReference>
<dbReference type="SUPFAM" id="SSF55486">
    <property type="entry name" value="Metalloproteases ('zincins'), catalytic domain"/>
    <property type="match status" value="1"/>
</dbReference>
<comment type="cofactor">
    <cofactor evidence="1 2">
        <name>Zn(2+)</name>
        <dbReference type="ChEBI" id="CHEBI:29105"/>
    </cofactor>
    <text evidence="1 2">Binds 1 zinc ion per subunit.</text>
</comment>
<name>A0A0A9YAL2_LYGHE</name>
<dbReference type="Pfam" id="PF01400">
    <property type="entry name" value="Astacin"/>
    <property type="match status" value="1"/>
</dbReference>
<dbReference type="EMBL" id="GBRD01006474">
    <property type="protein sequence ID" value="JAG59347.1"/>
    <property type="molecule type" value="Transcribed_RNA"/>
</dbReference>
<feature type="binding site" evidence="1">
    <location>
        <position position="191"/>
    </location>
    <ligand>
        <name>Zn(2+)</name>
        <dbReference type="ChEBI" id="CHEBI:29105"/>
        <note>catalytic</note>
    </ligand>
</feature>
<dbReference type="Gene3D" id="3.40.390.10">
    <property type="entry name" value="Collagenase (Catalytic Domain)"/>
    <property type="match status" value="1"/>
</dbReference>
<reference evidence="6" key="3">
    <citation type="submission" date="2014-09" db="EMBL/GenBank/DDBJ databases">
        <authorList>
            <person name="Magalhaes I.L.F."/>
            <person name="Oliveira U."/>
            <person name="Santos F.R."/>
            <person name="Vidigal T.H.D.A."/>
            <person name="Brescovit A.D."/>
            <person name="Santos A.J."/>
        </authorList>
    </citation>
    <scope>NUCLEOTIDE SEQUENCE</scope>
</reference>
<evidence type="ECO:0000256" key="2">
    <source>
        <dbReference type="RuleBase" id="RU361183"/>
    </source>
</evidence>
<proteinExistence type="predicted"/>
<evidence type="ECO:0000313" key="6">
    <source>
        <dbReference type="EMBL" id="JAG59346.1"/>
    </source>
</evidence>
<dbReference type="EC" id="3.4.24.-" evidence="2"/>
<dbReference type="InterPro" id="IPR006026">
    <property type="entry name" value="Peptidase_Metallo"/>
</dbReference>
<dbReference type="GO" id="GO:0006508">
    <property type="term" value="P:proteolysis"/>
    <property type="evidence" value="ECO:0007669"/>
    <property type="project" value="UniProtKB-KW"/>
</dbReference>
<feature type="binding site" evidence="1">
    <location>
        <position position="201"/>
    </location>
    <ligand>
        <name>Zn(2+)</name>
        <dbReference type="ChEBI" id="CHEBI:29105"/>
        <note>catalytic</note>
    </ligand>
</feature>
<keyword evidence="1 2" id="KW-0479">Metal-binding</keyword>
<reference evidence="4" key="1">
    <citation type="journal article" date="2014" name="PLoS ONE">
        <title>Transcriptome-Based Identification of ABC Transporters in the Western Tarnished Plant Bug Lygus hesperus.</title>
        <authorList>
            <person name="Hull J.J."/>
            <person name="Chaney K."/>
            <person name="Geib S.M."/>
            <person name="Fabrick J.A."/>
            <person name="Brent C.S."/>
            <person name="Walsh D."/>
            <person name="Lavine L.C."/>
        </authorList>
    </citation>
    <scope>NUCLEOTIDE SEQUENCE</scope>
</reference>
<dbReference type="InterPro" id="IPR024079">
    <property type="entry name" value="MetalloPept_cat_dom_sf"/>
</dbReference>
<dbReference type="EMBL" id="GBRD01006475">
    <property type="protein sequence ID" value="JAG59346.1"/>
    <property type="molecule type" value="Transcribed_RNA"/>
</dbReference>
<feature type="chain" id="PRO_5015017823" description="Metalloendopeptidase" evidence="2">
    <location>
        <begin position="24"/>
        <end position="316"/>
    </location>
</feature>
<dbReference type="GO" id="GO:0004222">
    <property type="term" value="F:metalloendopeptidase activity"/>
    <property type="evidence" value="ECO:0007669"/>
    <property type="project" value="UniProtKB-UniRule"/>
</dbReference>
<sequence length="316" mass="35595">MLFMGTFALLYVILFSNPCQIWTLAFNLRMERYRAKVEHSAKHHILPAEYLYTHGGRHVISDDTEEWTEHLHTHGGRHVIRDDTKKLNEHLHTHGGRNVITDDTKKWTDATVFYTVDPLLAQHCQTIVDAMAQISSDSQGCIQFKHAGPTDRNFVRLRPGRGCSSTIGMRPGGQTLTLQDPGCITKSTIMHELLHAVGFCHEHTGPKRDIAVQILWNNINMDPVKAAANFGKMSEKDFTDFNLGFDRDSLMLYNPKAFGKSGNGSKLYTMVSKIPGSPLKDTPNVGLSIKDIVKLRLAYKCDKLRPRPPSLMLMCP</sequence>
<keyword evidence="2" id="KW-0732">Signal</keyword>
<feature type="active site" evidence="1">
    <location>
        <position position="192"/>
    </location>
</feature>
<dbReference type="InterPro" id="IPR001506">
    <property type="entry name" value="Peptidase_M12A"/>
</dbReference>
<feature type="binding site" evidence="1">
    <location>
        <position position="195"/>
    </location>
    <ligand>
        <name>Zn(2+)</name>
        <dbReference type="ChEBI" id="CHEBI:29105"/>
        <note>catalytic</note>
    </ligand>
</feature>
<keyword evidence="1 2" id="KW-0645">Protease</keyword>
<comment type="caution">
    <text evidence="1">Lacks conserved residue(s) required for the propagation of feature annotation.</text>
</comment>
<dbReference type="SMART" id="SM00235">
    <property type="entry name" value="ZnMc"/>
    <property type="match status" value="1"/>
</dbReference>
<protein>
    <recommendedName>
        <fullName evidence="2">Metalloendopeptidase</fullName>
        <ecNumber evidence="2">3.4.24.-</ecNumber>
    </recommendedName>
</protein>
<feature type="signal peptide" evidence="2">
    <location>
        <begin position="1"/>
        <end position="23"/>
    </location>
</feature>
<gene>
    <name evidence="4" type="primary">VMPA_1</name>
    <name evidence="5" type="synonym">VMPA_0</name>
    <name evidence="5" type="ORF">CM83_26099</name>
    <name evidence="4" type="ORF">CM83_26101</name>
</gene>
<evidence type="ECO:0000259" key="3">
    <source>
        <dbReference type="PROSITE" id="PS51864"/>
    </source>
</evidence>
<keyword evidence="1 2" id="KW-0482">Metalloprotease</keyword>
<dbReference type="EMBL" id="GBHO01014948">
    <property type="protein sequence ID" value="JAG28656.1"/>
    <property type="molecule type" value="Transcribed_RNA"/>
</dbReference>
<evidence type="ECO:0000313" key="5">
    <source>
        <dbReference type="EMBL" id="JAG28658.1"/>
    </source>
</evidence>
<dbReference type="PANTHER" id="PTHR10127">
    <property type="entry name" value="DISCOIDIN, CUB, EGF, LAMININ , AND ZINC METALLOPROTEASE DOMAIN CONTAINING"/>
    <property type="match status" value="1"/>
</dbReference>
<reference evidence="4" key="2">
    <citation type="submission" date="2014-07" db="EMBL/GenBank/DDBJ databases">
        <authorList>
            <person name="Hull J."/>
        </authorList>
    </citation>
    <scope>NUCLEOTIDE SEQUENCE</scope>
</reference>
<keyword evidence="1 2" id="KW-0378">Hydrolase</keyword>
<dbReference type="AlphaFoldDB" id="A0A0A9YAL2"/>
<evidence type="ECO:0000256" key="1">
    <source>
        <dbReference type="PROSITE-ProRule" id="PRU01211"/>
    </source>
</evidence>
<dbReference type="EMBL" id="GBHO01014946">
    <property type="protein sequence ID" value="JAG28658.1"/>
    <property type="molecule type" value="Transcribed_RNA"/>
</dbReference>
<evidence type="ECO:0000313" key="4">
    <source>
        <dbReference type="EMBL" id="JAG28656.1"/>
    </source>
</evidence>
<dbReference type="PROSITE" id="PS51864">
    <property type="entry name" value="ASTACIN"/>
    <property type="match status" value="1"/>
</dbReference>
<feature type="domain" description="Peptidase M12A" evidence="3">
    <location>
        <begin position="98"/>
        <end position="302"/>
    </location>
</feature>
<organism evidence="4">
    <name type="scientific">Lygus hesperus</name>
    <name type="common">Western plant bug</name>
    <dbReference type="NCBI Taxonomy" id="30085"/>
    <lineage>
        <taxon>Eukaryota</taxon>
        <taxon>Metazoa</taxon>
        <taxon>Ecdysozoa</taxon>
        <taxon>Arthropoda</taxon>
        <taxon>Hexapoda</taxon>
        <taxon>Insecta</taxon>
        <taxon>Pterygota</taxon>
        <taxon>Neoptera</taxon>
        <taxon>Paraneoptera</taxon>
        <taxon>Hemiptera</taxon>
        <taxon>Heteroptera</taxon>
        <taxon>Panheteroptera</taxon>
        <taxon>Cimicomorpha</taxon>
        <taxon>Miridae</taxon>
        <taxon>Mirini</taxon>
        <taxon>Lygus</taxon>
    </lineage>
</organism>
<dbReference type="PRINTS" id="PR00480">
    <property type="entry name" value="ASTACIN"/>
</dbReference>